<protein>
    <submittedName>
        <fullName evidence="2">Uncharacterized protein</fullName>
    </submittedName>
</protein>
<reference evidence="2 3" key="1">
    <citation type="journal article" date="2019" name="Emerg. Microbes Infect.">
        <title>Comprehensive subspecies identification of 175 nontuberculous mycobacteria species based on 7547 genomic profiles.</title>
        <authorList>
            <person name="Matsumoto Y."/>
            <person name="Kinjo T."/>
            <person name="Motooka D."/>
            <person name="Nabeya D."/>
            <person name="Jung N."/>
            <person name="Uechi K."/>
            <person name="Horii T."/>
            <person name="Iida T."/>
            <person name="Fujita J."/>
            <person name="Nakamura S."/>
        </authorList>
    </citation>
    <scope>NUCLEOTIDE SEQUENCE [LARGE SCALE GENOMIC DNA]</scope>
    <source>
        <strain evidence="2 3">JCM 30725</strain>
    </source>
</reference>
<dbReference type="Proteomes" id="UP000465360">
    <property type="component" value="Unassembled WGS sequence"/>
</dbReference>
<organism evidence="2 3">
    <name type="scientific">Mycobacterium bourgelatii</name>
    <dbReference type="NCBI Taxonomy" id="1273442"/>
    <lineage>
        <taxon>Bacteria</taxon>
        <taxon>Bacillati</taxon>
        <taxon>Actinomycetota</taxon>
        <taxon>Actinomycetes</taxon>
        <taxon>Mycobacteriales</taxon>
        <taxon>Mycobacteriaceae</taxon>
        <taxon>Mycobacterium</taxon>
    </lineage>
</organism>
<proteinExistence type="predicted"/>
<evidence type="ECO:0000256" key="1">
    <source>
        <dbReference type="SAM" id="SignalP"/>
    </source>
</evidence>
<dbReference type="AlphaFoldDB" id="A0A7I9YLH6"/>
<evidence type="ECO:0000313" key="3">
    <source>
        <dbReference type="Proteomes" id="UP000465360"/>
    </source>
</evidence>
<name>A0A7I9YLH6_MYCBU</name>
<accession>A0A7I9YLH6</accession>
<comment type="caution">
    <text evidence="2">The sequence shown here is derived from an EMBL/GenBank/DDBJ whole genome shotgun (WGS) entry which is preliminary data.</text>
</comment>
<keyword evidence="1" id="KW-0732">Signal</keyword>
<sequence>MSLQRFAQFLVAVLIGLTALLGGAGVASADPDDAAPPIIEDLVAIPGLLAGPGQDPRSLDTPNNFGVPGARDWTGSGMFCQNRNVKCQKMGF</sequence>
<evidence type="ECO:0000313" key="2">
    <source>
        <dbReference type="EMBL" id="GFG89468.1"/>
    </source>
</evidence>
<feature type="chain" id="PRO_5029676739" evidence="1">
    <location>
        <begin position="30"/>
        <end position="92"/>
    </location>
</feature>
<feature type="signal peptide" evidence="1">
    <location>
        <begin position="1"/>
        <end position="29"/>
    </location>
</feature>
<dbReference type="EMBL" id="BLKZ01000001">
    <property type="protein sequence ID" value="GFG89468.1"/>
    <property type="molecule type" value="Genomic_DNA"/>
</dbReference>
<gene>
    <name evidence="2" type="ORF">MBOU_15100</name>
</gene>
<keyword evidence="3" id="KW-1185">Reference proteome</keyword>